<accession>A0A0C9MNF9</accession>
<sequence length="186" mass="21346">MVQDCYRWTACLVCDQSLVELRKHIKDVRKEEDVSAMVSSGGEYWVLFEQFLQNPSHCKTGATESMKAMYSVHKQRDPGIKIIQTVPEQTKRVLEALNMKPCLLESEETNEKMVAYTIDENIIIYSKKMEMTTMSAQSDDCILISQNLSSRFISSLYKRLLTFSDNQEITTEKVLLLNAQSNNASR</sequence>
<proteinExistence type="predicted"/>
<protein>
    <submittedName>
        <fullName evidence="1">Uncharacterized protein</fullName>
    </submittedName>
</protein>
<reference evidence="1" key="1">
    <citation type="submission" date="2014-09" db="EMBL/GenBank/DDBJ databases">
        <title>Draft genome sequence of an oleaginous Mucoromycotina fungus Mucor ambiguus NBRC6742.</title>
        <authorList>
            <person name="Takeda I."/>
            <person name="Yamane N."/>
            <person name="Morita T."/>
            <person name="Tamano K."/>
            <person name="Machida M."/>
            <person name="Baker S."/>
            <person name="Koike H."/>
        </authorList>
    </citation>
    <scope>NUCLEOTIDE SEQUENCE</scope>
    <source>
        <strain evidence="1">NBRC 6742</strain>
    </source>
</reference>
<dbReference type="AlphaFoldDB" id="A0A0C9MNF9"/>
<evidence type="ECO:0000313" key="2">
    <source>
        <dbReference type="Proteomes" id="UP000053815"/>
    </source>
</evidence>
<name>A0A0C9MNF9_9FUNG</name>
<evidence type="ECO:0000313" key="1">
    <source>
        <dbReference type="EMBL" id="GAN04717.1"/>
    </source>
</evidence>
<dbReference type="Proteomes" id="UP000053815">
    <property type="component" value="Unassembled WGS sequence"/>
</dbReference>
<organism evidence="1">
    <name type="scientific">Mucor ambiguus</name>
    <dbReference type="NCBI Taxonomy" id="91626"/>
    <lineage>
        <taxon>Eukaryota</taxon>
        <taxon>Fungi</taxon>
        <taxon>Fungi incertae sedis</taxon>
        <taxon>Mucoromycota</taxon>
        <taxon>Mucoromycotina</taxon>
        <taxon>Mucoromycetes</taxon>
        <taxon>Mucorales</taxon>
        <taxon>Mucorineae</taxon>
        <taxon>Mucoraceae</taxon>
        <taxon>Mucor</taxon>
    </lineage>
</organism>
<gene>
    <name evidence="1" type="ORF">MAM1_0071c04181</name>
</gene>
<keyword evidence="2" id="KW-1185">Reference proteome</keyword>
<dbReference type="EMBL" id="DF836360">
    <property type="protein sequence ID" value="GAN04717.1"/>
    <property type="molecule type" value="Genomic_DNA"/>
</dbReference>